<keyword evidence="3" id="KW-1185">Reference proteome</keyword>
<feature type="region of interest" description="Disordered" evidence="1">
    <location>
        <begin position="219"/>
        <end position="249"/>
    </location>
</feature>
<sequence>MAPQNQLDPEVVRRLLPGIGISHKVNVAQFAVMRKAVEVIGPSDLLRYLKRLDGISMVMGTKQTRECYGQLLRAYGAGPPKATPVPDRETQQELQSYRACVVTYFGSTGDQFQVKNPWARPLMQAGEERWDKFMRRRGIERPEWVLQALPTLDTVPCMVMPAPLAAARPPGAAPTISRTPAVTRTPAAVGASTVGRAHATVASAPVRFLGVVDISDSEEETDFRPSSSRPASSQSTNVPSSSVSSFIDLTQEEPAPKHVLRVDPERMRRSHIINLVLGEHPAKRRRVVALALAGASAYISRALALVSALVCTRLRPLHPHGLRPLHSHGLERPVMAPKIVPKAASALVDNVNLLANTKHLVEKSYKRTWRDGRVAATVVWQGNRYLITTNAHYVPELSTHSLSFANGQQLQMRKDMRWGPDDLTLWPQECLDNLLHLPSIPRSPRSSQEAIMFCDPEPSTLVHRDNALVRGKGQLLPTMLTELSLCANALLDEAKTLESTYPVTRKPSLLRILRLYLGNALERLTGLHDDWERMLLAVREVQRAWAELAGFVRYVKVYQRRLDDPDAFNPIPDDCMGAFTLSAKQAQHLFRAGIPFWYLRELTNFGDECIFKVVEPSRIAQYLEVEPHRSFPATAPVLTWEARLEIHRAEYNTQPRVQSIISVRESHNLPVSSTSRTGPSTGPNVARHDRGKQRQERSSKPYSRKPANENSEKPQEKVDEFRDKFLRVDSPRMAPSIPAWELALRMVIRSQFPDPKVAQLYAFPEPGLIVSSSDDARVNVMLHHLSRFYDAIVRRVKVSTVKGSIPGVSGQQWRELLHGNTLRPLSGGKLTKSQKISASVAPVFNSLFSACGTDLTGLPIRKEDVLPMAITEAQELTWLLAEMNFRCEVLALDDKISREHNVRDCMACFVGEVLDPPISESQHGLAATDPQERLPHLLGFATIMKKWAARRPCPNVIACAHDVRTWSLTKIEELERLVALHYTRCFYDHFGRAAVVPLRLEHDVRPVEASEHAGGHSEVEDGEIADVDMATAATRHIGDIAQGAGDASRDVDMLTVDDTAVVGQAVDESETADARDSAHAQNSSETAEGQGDVSRDVQMCAVDDMADQDGGDTSQSQTPAPETRWPVTEDHGESARTSEALTGPTTGAGGAVEQVDPFDYSDDDMPLQLPPHKPDANGDWRQPPQVAAVSTHIRWTDWEYDDIDKEFTPITRDAAQQLPDSSRTWYCRRYCRRLHLEDYVPAPDIWDVKNFGAPTPEGEFKIGLANVPDASRSEWMYVEEKPSR</sequence>
<proteinExistence type="predicted"/>
<dbReference type="Proteomes" id="UP001219525">
    <property type="component" value="Unassembled WGS sequence"/>
</dbReference>
<feature type="compositionally biased region" description="Basic and acidic residues" evidence="1">
    <location>
        <begin position="1127"/>
        <end position="1136"/>
    </location>
</feature>
<reference evidence="2" key="1">
    <citation type="submission" date="2023-03" db="EMBL/GenBank/DDBJ databases">
        <title>Massive genome expansion in bonnet fungi (Mycena s.s.) driven by repeated elements and novel gene families across ecological guilds.</title>
        <authorList>
            <consortium name="Lawrence Berkeley National Laboratory"/>
            <person name="Harder C.B."/>
            <person name="Miyauchi S."/>
            <person name="Viragh M."/>
            <person name="Kuo A."/>
            <person name="Thoen E."/>
            <person name="Andreopoulos B."/>
            <person name="Lu D."/>
            <person name="Skrede I."/>
            <person name="Drula E."/>
            <person name="Henrissat B."/>
            <person name="Morin E."/>
            <person name="Kohler A."/>
            <person name="Barry K."/>
            <person name="LaButti K."/>
            <person name="Morin E."/>
            <person name="Salamov A."/>
            <person name="Lipzen A."/>
            <person name="Mereny Z."/>
            <person name="Hegedus B."/>
            <person name="Baldrian P."/>
            <person name="Stursova M."/>
            <person name="Weitz H."/>
            <person name="Taylor A."/>
            <person name="Grigoriev I.V."/>
            <person name="Nagy L.G."/>
            <person name="Martin F."/>
            <person name="Kauserud H."/>
        </authorList>
    </citation>
    <scope>NUCLEOTIDE SEQUENCE</scope>
    <source>
        <strain evidence="2">9144</strain>
    </source>
</reference>
<evidence type="ECO:0000313" key="2">
    <source>
        <dbReference type="EMBL" id="KAJ7208873.1"/>
    </source>
</evidence>
<feature type="compositionally biased region" description="Basic and acidic residues" evidence="1">
    <location>
        <begin position="686"/>
        <end position="699"/>
    </location>
</feature>
<feature type="region of interest" description="Disordered" evidence="1">
    <location>
        <begin position="1068"/>
        <end position="1182"/>
    </location>
</feature>
<protein>
    <submittedName>
        <fullName evidence="2">Uncharacterized protein</fullName>
    </submittedName>
</protein>
<evidence type="ECO:0000313" key="3">
    <source>
        <dbReference type="Proteomes" id="UP001219525"/>
    </source>
</evidence>
<feature type="compositionally biased region" description="Low complexity" evidence="1">
    <location>
        <begin position="672"/>
        <end position="683"/>
    </location>
</feature>
<dbReference type="EMBL" id="JARJCW010000032">
    <property type="protein sequence ID" value="KAJ7208873.1"/>
    <property type="molecule type" value="Genomic_DNA"/>
</dbReference>
<gene>
    <name evidence="2" type="ORF">GGX14DRAFT_632816</name>
</gene>
<name>A0AAD6VC79_9AGAR</name>
<accession>A0AAD6VC79</accession>
<feature type="compositionally biased region" description="Polar residues" evidence="1">
    <location>
        <begin position="1111"/>
        <end position="1120"/>
    </location>
</feature>
<feature type="compositionally biased region" description="Basic and acidic residues" evidence="1">
    <location>
        <begin position="706"/>
        <end position="718"/>
    </location>
</feature>
<feature type="region of interest" description="Disordered" evidence="1">
    <location>
        <begin position="668"/>
        <end position="718"/>
    </location>
</feature>
<evidence type="ECO:0000256" key="1">
    <source>
        <dbReference type="SAM" id="MobiDB-lite"/>
    </source>
</evidence>
<feature type="compositionally biased region" description="Low complexity" evidence="1">
    <location>
        <begin position="224"/>
        <end position="245"/>
    </location>
</feature>
<organism evidence="2 3">
    <name type="scientific">Mycena pura</name>
    <dbReference type="NCBI Taxonomy" id="153505"/>
    <lineage>
        <taxon>Eukaryota</taxon>
        <taxon>Fungi</taxon>
        <taxon>Dikarya</taxon>
        <taxon>Basidiomycota</taxon>
        <taxon>Agaricomycotina</taxon>
        <taxon>Agaricomycetes</taxon>
        <taxon>Agaricomycetidae</taxon>
        <taxon>Agaricales</taxon>
        <taxon>Marasmiineae</taxon>
        <taxon>Mycenaceae</taxon>
        <taxon>Mycena</taxon>
    </lineage>
</organism>
<comment type="caution">
    <text evidence="2">The sequence shown here is derived from an EMBL/GenBank/DDBJ whole genome shotgun (WGS) entry which is preliminary data.</text>
</comment>